<dbReference type="PANTHER" id="PTHR43489:SF6">
    <property type="entry name" value="HYDROXYPYRUVATE ISOMERASE-RELATED"/>
    <property type="match status" value="1"/>
</dbReference>
<dbReference type="EMBL" id="JBHSUC010000003">
    <property type="protein sequence ID" value="MFC6361340.1"/>
    <property type="molecule type" value="Genomic_DNA"/>
</dbReference>
<proteinExistence type="inferred from homology"/>
<dbReference type="InterPro" id="IPR036237">
    <property type="entry name" value="Xyl_isomerase-like_sf"/>
</dbReference>
<accession>A0ABW1VL72</accession>
<dbReference type="PANTHER" id="PTHR43489">
    <property type="entry name" value="ISOMERASE"/>
    <property type="match status" value="1"/>
</dbReference>
<dbReference type="Pfam" id="PF01261">
    <property type="entry name" value="AP_endonuc_2"/>
    <property type="match status" value="1"/>
</dbReference>
<dbReference type="GO" id="GO:0016853">
    <property type="term" value="F:isomerase activity"/>
    <property type="evidence" value="ECO:0007669"/>
    <property type="project" value="UniProtKB-KW"/>
</dbReference>
<dbReference type="InterPro" id="IPR013022">
    <property type="entry name" value="Xyl_isomerase-like_TIM-brl"/>
</dbReference>
<evidence type="ECO:0000313" key="5">
    <source>
        <dbReference type="Proteomes" id="UP001596215"/>
    </source>
</evidence>
<name>A0ABW1VL72_9GAMM</name>
<dbReference type="Gene3D" id="3.20.20.150">
    <property type="entry name" value="Divalent-metal-dependent TIM barrel enzymes"/>
    <property type="match status" value="1"/>
</dbReference>
<dbReference type="Proteomes" id="UP001596215">
    <property type="component" value="Unassembled WGS sequence"/>
</dbReference>
<organism evidence="4 5">
    <name type="scientific">Tatumella punctata</name>
    <dbReference type="NCBI Taxonomy" id="399969"/>
    <lineage>
        <taxon>Bacteria</taxon>
        <taxon>Pseudomonadati</taxon>
        <taxon>Pseudomonadota</taxon>
        <taxon>Gammaproteobacteria</taxon>
        <taxon>Enterobacterales</taxon>
        <taxon>Erwiniaceae</taxon>
        <taxon>Tatumella</taxon>
    </lineage>
</organism>
<dbReference type="RefSeq" id="WP_212708697.1">
    <property type="nucleotide sequence ID" value="NZ_BAAAFW010000025.1"/>
</dbReference>
<feature type="domain" description="Xylose isomerase-like TIM barrel" evidence="3">
    <location>
        <begin position="24"/>
        <end position="260"/>
    </location>
</feature>
<reference evidence="5" key="1">
    <citation type="journal article" date="2019" name="Int. J. Syst. Evol. Microbiol.">
        <title>The Global Catalogue of Microorganisms (GCM) 10K type strain sequencing project: providing services to taxonomists for standard genome sequencing and annotation.</title>
        <authorList>
            <consortium name="The Broad Institute Genomics Platform"/>
            <consortium name="The Broad Institute Genome Sequencing Center for Infectious Disease"/>
            <person name="Wu L."/>
            <person name="Ma J."/>
        </authorList>
    </citation>
    <scope>NUCLEOTIDE SEQUENCE [LARGE SCALE GENOMIC DNA]</scope>
    <source>
        <strain evidence="5">CGMCC 4.1530</strain>
    </source>
</reference>
<gene>
    <name evidence="4" type="ORF">ACFP73_04395</name>
</gene>
<evidence type="ECO:0000313" key="4">
    <source>
        <dbReference type="EMBL" id="MFC6361340.1"/>
    </source>
</evidence>
<evidence type="ECO:0000256" key="2">
    <source>
        <dbReference type="PIRNR" id="PIRNR006241"/>
    </source>
</evidence>
<evidence type="ECO:0000259" key="3">
    <source>
        <dbReference type="Pfam" id="PF01261"/>
    </source>
</evidence>
<comment type="caution">
    <text evidence="4">The sequence shown here is derived from an EMBL/GenBank/DDBJ whole genome shotgun (WGS) entry which is preliminary data.</text>
</comment>
<comment type="similarity">
    <text evidence="2">Belongs to the hyi family.</text>
</comment>
<dbReference type="InterPro" id="IPR050417">
    <property type="entry name" value="Sugar_Epim/Isomerase"/>
</dbReference>
<protein>
    <submittedName>
        <fullName evidence="4">Hydroxypyruvate isomerase family protein</fullName>
    </submittedName>
</protein>
<dbReference type="PIRSF" id="PIRSF006241">
    <property type="entry name" value="HyI"/>
    <property type="match status" value="1"/>
</dbReference>
<dbReference type="SUPFAM" id="SSF51658">
    <property type="entry name" value="Xylose isomerase-like"/>
    <property type="match status" value="1"/>
</dbReference>
<evidence type="ECO:0000256" key="1">
    <source>
        <dbReference type="ARBA" id="ARBA00023235"/>
    </source>
</evidence>
<sequence>MQAALRFCANLKWLFTELPFGQRFAAAAQAGFTAVEYAAPYDFPAADQRRWLSQQGLQLQLINTPVGPAGSLSSAGQACHPQRTNAFRRDIIRAINYASALSCPMIHVQAGVLPAGVTHQQAFDTLCENLQMAAGLAASHDITLLLEAINHYDIPAYFLQTQAESLAVIQQVNTGNLRLLFDIYHCQRTEGDVSGRLAEFWPWIRHIQVADTPLRGEPGSGDIDWPALFSQLRSLNYHGRIGCEYRPSAGTIAGLGWINSYR</sequence>
<keyword evidence="5" id="KW-1185">Reference proteome</keyword>
<keyword evidence="1 2" id="KW-0413">Isomerase</keyword>
<dbReference type="InterPro" id="IPR026040">
    <property type="entry name" value="HyI-like"/>
</dbReference>